<dbReference type="PANTHER" id="PTHR43591:SF10">
    <property type="entry name" value="ABC TRANSMEMBRANE TYPE-1 DOMAIN-CONTAINING PROTEIN-RELATED"/>
    <property type="match status" value="1"/>
</dbReference>
<name>A0A010SDA9_9PEZI</name>
<dbReference type="SUPFAM" id="SSF53335">
    <property type="entry name" value="S-adenosyl-L-methionine-dependent methyltransferases"/>
    <property type="match status" value="1"/>
</dbReference>
<dbReference type="CDD" id="cd02440">
    <property type="entry name" value="AdoMet_MTases"/>
    <property type="match status" value="1"/>
</dbReference>
<evidence type="ECO:0000313" key="3">
    <source>
        <dbReference type="Proteomes" id="UP000020467"/>
    </source>
</evidence>
<dbReference type="EMBL" id="JARH01000276">
    <property type="protein sequence ID" value="EXF82753.1"/>
    <property type="molecule type" value="Genomic_DNA"/>
</dbReference>
<sequence length="355" mass="40451">MQAPDLAALEGATPANEIASTTDMNGNVKDIAVDEDQGSQANIEGQATDCTKPDIYSNQASSTKSLNESITEYRRIHGRTFSQKTDYWGPNDETQNEALDIADFADEFPSAQVIGVDISPIQPPWVPPNCKFYFDDVEQPWTWSKDFDLIHIRHLEASIENWPALYKQAFDHLIPGGFVEVKEFDITTRSQYFGDDIPKDHIFHQWAKVMFEATDKLGKTLVQTQNHSIARALDAIGYVDIVEKRFSIPIGAWPKDPKLKEVGQCNLLYNDQSLEGFALFLLKEVMGWAYPRIVVFVAEMRQALRDPGLQAFFHLHLVYARKPDEVEQIQAELKEMDWMKVENLVSLRKNSHERS</sequence>
<keyword evidence="3" id="KW-1185">Reference proteome</keyword>
<dbReference type="OrthoDB" id="2013972at2759"/>
<dbReference type="PANTHER" id="PTHR43591">
    <property type="entry name" value="METHYLTRANSFERASE"/>
    <property type="match status" value="1"/>
</dbReference>
<proteinExistence type="inferred from homology"/>
<accession>A0A010SDA9</accession>
<comment type="similarity">
    <text evidence="1">Belongs to the methyltransferase superfamily. LaeA methyltransferase family.</text>
</comment>
<dbReference type="Gene3D" id="3.40.50.150">
    <property type="entry name" value="Vaccinia Virus protein VP39"/>
    <property type="match status" value="1"/>
</dbReference>
<dbReference type="Proteomes" id="UP000020467">
    <property type="component" value="Unassembled WGS sequence"/>
</dbReference>
<dbReference type="HOGENOM" id="CLU_010595_0_0_1"/>
<dbReference type="InterPro" id="IPR029063">
    <property type="entry name" value="SAM-dependent_MTases_sf"/>
</dbReference>
<dbReference type="eggNOG" id="ENOG502QSKG">
    <property type="taxonomic scope" value="Eukaryota"/>
</dbReference>
<organism evidence="2 3">
    <name type="scientific">Colletotrichum fioriniae PJ7</name>
    <dbReference type="NCBI Taxonomy" id="1445577"/>
    <lineage>
        <taxon>Eukaryota</taxon>
        <taxon>Fungi</taxon>
        <taxon>Dikarya</taxon>
        <taxon>Ascomycota</taxon>
        <taxon>Pezizomycotina</taxon>
        <taxon>Sordariomycetes</taxon>
        <taxon>Hypocreomycetidae</taxon>
        <taxon>Glomerellales</taxon>
        <taxon>Glomerellaceae</taxon>
        <taxon>Colletotrichum</taxon>
        <taxon>Colletotrichum acutatum species complex</taxon>
    </lineage>
</organism>
<protein>
    <submittedName>
        <fullName evidence="2">UMTA</fullName>
    </submittedName>
</protein>
<dbReference type="KEGG" id="cfj:CFIO01_08566"/>
<comment type="caution">
    <text evidence="2">The sequence shown here is derived from an EMBL/GenBank/DDBJ whole genome shotgun (WGS) entry which is preliminary data.</text>
</comment>
<dbReference type="GO" id="GO:0008168">
    <property type="term" value="F:methyltransferase activity"/>
    <property type="evidence" value="ECO:0007669"/>
    <property type="project" value="TreeGrafter"/>
</dbReference>
<reference evidence="2 3" key="1">
    <citation type="submission" date="2014-02" db="EMBL/GenBank/DDBJ databases">
        <title>The genome sequence of Colletotrichum fioriniae PJ7.</title>
        <authorList>
            <person name="Baroncelli R."/>
            <person name="Thon M.R."/>
        </authorList>
    </citation>
    <scope>NUCLEOTIDE SEQUENCE [LARGE SCALE GENOMIC DNA]</scope>
    <source>
        <strain evidence="2 3">PJ7</strain>
    </source>
</reference>
<dbReference type="AlphaFoldDB" id="A0A010SDA9"/>
<gene>
    <name evidence="2" type="ORF">CFIO01_08566</name>
</gene>
<dbReference type="Pfam" id="PF13489">
    <property type="entry name" value="Methyltransf_23"/>
    <property type="match status" value="1"/>
</dbReference>
<evidence type="ECO:0000313" key="2">
    <source>
        <dbReference type="EMBL" id="EXF82753.1"/>
    </source>
</evidence>
<evidence type="ECO:0000256" key="1">
    <source>
        <dbReference type="ARBA" id="ARBA00038158"/>
    </source>
</evidence>